<accession>A0A9W9QM28</accession>
<dbReference type="AlphaFoldDB" id="A0A9W9QM28"/>
<name>A0A9W9QM28_PENBR</name>
<keyword evidence="1" id="KW-0539">Nucleus</keyword>
<proteinExistence type="predicted"/>
<reference evidence="2" key="1">
    <citation type="submission" date="2022-12" db="EMBL/GenBank/DDBJ databases">
        <authorList>
            <person name="Petersen C."/>
        </authorList>
    </citation>
    <scope>NUCLEOTIDE SEQUENCE</scope>
    <source>
        <strain evidence="2">IBT 35673</strain>
    </source>
</reference>
<reference evidence="2" key="2">
    <citation type="journal article" date="2023" name="IMA Fungus">
        <title>Comparative genomic study of the Penicillium genus elucidates a diverse pangenome and 15 lateral gene transfer events.</title>
        <authorList>
            <person name="Petersen C."/>
            <person name="Sorensen T."/>
            <person name="Nielsen M.R."/>
            <person name="Sondergaard T.E."/>
            <person name="Sorensen J.L."/>
            <person name="Fitzpatrick D.A."/>
            <person name="Frisvad J.C."/>
            <person name="Nielsen K.L."/>
        </authorList>
    </citation>
    <scope>NUCLEOTIDE SEQUENCE</scope>
    <source>
        <strain evidence="2">IBT 35673</strain>
    </source>
</reference>
<organism evidence="2 3">
    <name type="scientific">Penicillium brevicompactum</name>
    <dbReference type="NCBI Taxonomy" id="5074"/>
    <lineage>
        <taxon>Eukaryota</taxon>
        <taxon>Fungi</taxon>
        <taxon>Dikarya</taxon>
        <taxon>Ascomycota</taxon>
        <taxon>Pezizomycotina</taxon>
        <taxon>Eurotiomycetes</taxon>
        <taxon>Eurotiomycetidae</taxon>
        <taxon>Eurotiales</taxon>
        <taxon>Aspergillaceae</taxon>
        <taxon>Penicillium</taxon>
    </lineage>
</organism>
<dbReference type="CDD" id="cd12148">
    <property type="entry name" value="fungal_TF_MHR"/>
    <property type="match status" value="1"/>
</dbReference>
<dbReference type="GO" id="GO:0003700">
    <property type="term" value="F:DNA-binding transcription factor activity"/>
    <property type="evidence" value="ECO:0007669"/>
    <property type="project" value="InterPro"/>
</dbReference>
<sequence length="329" mass="36467">MLDDRLEKWKGEIPDPLRLTYFNHTNYACGEEMDRDIGAAGPGFESHIYQLQALALALAYENARILIHRPLVSFRTKLYHDQGSVGASDSSKSPALLSLQACRGAAMNTSRIGDSPIFALAAETYAAAFISIHTFTAGVMLCVVTSIETFTPESQESKLGLRRLLSMQAQLKSKSQCTLSSQGLEILERLTRLVMEKELKELLAPGSDASLGAGLGAQITQRDQQRDQQIQLDAQLGEGMDVTCGDHMPEVVVDTNVSQALSDLDQGMLVKTLLYRKRESLHFPLVLFTQELDPSTDPFFYDLNMSNNSFSQEQAWIWGMDKPAQLNEE</sequence>
<comment type="caution">
    <text evidence="2">The sequence shown here is derived from an EMBL/GenBank/DDBJ whole genome shotgun (WGS) entry which is preliminary data.</text>
</comment>
<gene>
    <name evidence="2" type="ORF">N7452_008028</name>
</gene>
<dbReference type="InterPro" id="IPR050987">
    <property type="entry name" value="AtrR-like"/>
</dbReference>
<dbReference type="PANTHER" id="PTHR46910:SF17">
    <property type="entry name" value="SCFA-RELATED"/>
    <property type="match status" value="1"/>
</dbReference>
<evidence type="ECO:0000313" key="3">
    <source>
        <dbReference type="Proteomes" id="UP001147695"/>
    </source>
</evidence>
<dbReference type="Proteomes" id="UP001147695">
    <property type="component" value="Unassembled WGS sequence"/>
</dbReference>
<evidence type="ECO:0000313" key="2">
    <source>
        <dbReference type="EMBL" id="KAJ5335625.1"/>
    </source>
</evidence>
<evidence type="ECO:0000256" key="1">
    <source>
        <dbReference type="ARBA" id="ARBA00023242"/>
    </source>
</evidence>
<dbReference type="EMBL" id="JAPZBQ010000004">
    <property type="protein sequence ID" value="KAJ5335625.1"/>
    <property type="molecule type" value="Genomic_DNA"/>
</dbReference>
<dbReference type="PANTHER" id="PTHR46910">
    <property type="entry name" value="TRANSCRIPTION FACTOR PDR1"/>
    <property type="match status" value="1"/>
</dbReference>
<protein>
    <submittedName>
        <fullName evidence="2">Uncharacterized protein</fullName>
    </submittedName>
</protein>